<evidence type="ECO:0000256" key="2">
    <source>
        <dbReference type="ARBA" id="ARBA00022475"/>
    </source>
</evidence>
<keyword evidence="5" id="KW-0552">Olfaction</keyword>
<evidence type="ECO:0000256" key="8">
    <source>
        <dbReference type="ARBA" id="ARBA00023170"/>
    </source>
</evidence>
<feature type="transmembrane region" description="Helical" evidence="10">
    <location>
        <begin position="64"/>
        <end position="86"/>
    </location>
</feature>
<reference evidence="11" key="1">
    <citation type="submission" date="2022-01" db="EMBL/GenBank/DDBJ databases">
        <authorList>
            <person name="King R."/>
        </authorList>
    </citation>
    <scope>NUCLEOTIDE SEQUENCE</scope>
</reference>
<reference evidence="11" key="2">
    <citation type="submission" date="2022-10" db="EMBL/GenBank/DDBJ databases">
        <authorList>
            <consortium name="ENA_rothamsted_submissions"/>
            <consortium name="culmorum"/>
            <person name="King R."/>
        </authorList>
    </citation>
    <scope>NUCLEOTIDE SEQUENCE</scope>
</reference>
<evidence type="ECO:0000256" key="5">
    <source>
        <dbReference type="ARBA" id="ARBA00022725"/>
    </source>
</evidence>
<organism evidence="11 12">
    <name type="scientific">Chironomus riparius</name>
    <dbReference type="NCBI Taxonomy" id="315576"/>
    <lineage>
        <taxon>Eukaryota</taxon>
        <taxon>Metazoa</taxon>
        <taxon>Ecdysozoa</taxon>
        <taxon>Arthropoda</taxon>
        <taxon>Hexapoda</taxon>
        <taxon>Insecta</taxon>
        <taxon>Pterygota</taxon>
        <taxon>Neoptera</taxon>
        <taxon>Endopterygota</taxon>
        <taxon>Diptera</taxon>
        <taxon>Nematocera</taxon>
        <taxon>Chironomoidea</taxon>
        <taxon>Chironomidae</taxon>
        <taxon>Chironominae</taxon>
        <taxon>Chironomus</taxon>
    </lineage>
</organism>
<dbReference type="PANTHER" id="PTHR21137">
    <property type="entry name" value="ODORANT RECEPTOR"/>
    <property type="match status" value="1"/>
</dbReference>
<dbReference type="GO" id="GO:0005549">
    <property type="term" value="F:odorant binding"/>
    <property type="evidence" value="ECO:0007669"/>
    <property type="project" value="InterPro"/>
</dbReference>
<feature type="transmembrane region" description="Helical" evidence="10">
    <location>
        <begin position="674"/>
        <end position="692"/>
    </location>
</feature>
<feature type="transmembrane region" description="Helical" evidence="10">
    <location>
        <begin position="168"/>
        <end position="187"/>
    </location>
</feature>
<feature type="transmembrane region" description="Helical" evidence="10">
    <location>
        <begin position="39"/>
        <end position="58"/>
    </location>
</feature>
<evidence type="ECO:0000256" key="6">
    <source>
        <dbReference type="ARBA" id="ARBA00022989"/>
    </source>
</evidence>
<evidence type="ECO:0000256" key="1">
    <source>
        <dbReference type="ARBA" id="ARBA00004651"/>
    </source>
</evidence>
<feature type="transmembrane region" description="Helical" evidence="10">
    <location>
        <begin position="552"/>
        <end position="571"/>
    </location>
</feature>
<dbReference type="EMBL" id="OU895878">
    <property type="protein sequence ID" value="CAH1717267.1"/>
    <property type="molecule type" value="Genomic_DNA"/>
</dbReference>
<keyword evidence="3" id="KW-0716">Sensory transduction</keyword>
<name>A0A9P0IVP7_9DIPT</name>
<feature type="transmembrane region" description="Helical" evidence="10">
    <location>
        <begin position="507"/>
        <end position="532"/>
    </location>
</feature>
<dbReference type="Pfam" id="PF02949">
    <property type="entry name" value="7tm_6"/>
    <property type="match status" value="2"/>
</dbReference>
<evidence type="ECO:0000256" key="3">
    <source>
        <dbReference type="ARBA" id="ARBA00022606"/>
    </source>
</evidence>
<keyword evidence="12" id="KW-1185">Reference proteome</keyword>
<keyword evidence="7 10" id="KW-0472">Membrane</keyword>
<dbReference type="GO" id="GO:0004984">
    <property type="term" value="F:olfactory receptor activity"/>
    <property type="evidence" value="ECO:0007669"/>
    <property type="project" value="InterPro"/>
</dbReference>
<evidence type="ECO:0000256" key="10">
    <source>
        <dbReference type="SAM" id="Phobius"/>
    </source>
</evidence>
<proteinExistence type="predicted"/>
<feature type="transmembrane region" description="Helical" evidence="10">
    <location>
        <begin position="350"/>
        <end position="375"/>
    </location>
</feature>
<gene>
    <name evidence="11" type="ORF">CHIRRI_LOCUS4769</name>
</gene>
<dbReference type="PANTHER" id="PTHR21137:SF35">
    <property type="entry name" value="ODORANT RECEPTOR 19A-RELATED"/>
    <property type="match status" value="1"/>
</dbReference>
<evidence type="ECO:0000256" key="4">
    <source>
        <dbReference type="ARBA" id="ARBA00022692"/>
    </source>
</evidence>
<dbReference type="GO" id="GO:0005886">
    <property type="term" value="C:plasma membrane"/>
    <property type="evidence" value="ECO:0007669"/>
    <property type="project" value="UniProtKB-SubCell"/>
</dbReference>
<feature type="transmembrane region" description="Helical" evidence="10">
    <location>
        <begin position="646"/>
        <end position="668"/>
    </location>
</feature>
<protein>
    <recommendedName>
        <fullName evidence="13">Odorant receptor</fullName>
    </recommendedName>
</protein>
<dbReference type="AlphaFoldDB" id="A0A9P0IVP7"/>
<feature type="transmembrane region" description="Helical" evidence="10">
    <location>
        <begin position="423"/>
        <end position="442"/>
    </location>
</feature>
<feature type="transmembrane region" description="Helical" evidence="10">
    <location>
        <begin position="272"/>
        <end position="298"/>
    </location>
</feature>
<evidence type="ECO:0000256" key="7">
    <source>
        <dbReference type="ARBA" id="ARBA00023136"/>
    </source>
</evidence>
<evidence type="ECO:0000256" key="9">
    <source>
        <dbReference type="ARBA" id="ARBA00023224"/>
    </source>
</evidence>
<accession>A0A9P0IVP7</accession>
<dbReference type="GO" id="GO:0007165">
    <property type="term" value="P:signal transduction"/>
    <property type="evidence" value="ECO:0007669"/>
    <property type="project" value="UniProtKB-KW"/>
</dbReference>
<evidence type="ECO:0000313" key="11">
    <source>
        <dbReference type="EMBL" id="CAH1717267.1"/>
    </source>
</evidence>
<evidence type="ECO:0000313" key="12">
    <source>
        <dbReference type="Proteomes" id="UP001153620"/>
    </source>
</evidence>
<dbReference type="InterPro" id="IPR004117">
    <property type="entry name" value="7tm6_olfct_rcpt"/>
</dbReference>
<keyword evidence="9" id="KW-0807">Transducer</keyword>
<feature type="transmembrane region" description="Helical" evidence="10">
    <location>
        <begin position="123"/>
        <end position="148"/>
    </location>
</feature>
<dbReference type="Proteomes" id="UP001153620">
    <property type="component" value="Chromosome 2"/>
</dbReference>
<keyword evidence="4 10" id="KW-0812">Transmembrane</keyword>
<keyword evidence="8" id="KW-0675">Receptor</keyword>
<comment type="subcellular location">
    <subcellularLocation>
        <location evidence="1">Cell membrane</location>
        <topology evidence="1">Multi-pass membrane protein</topology>
    </subcellularLocation>
</comment>
<keyword evidence="2" id="KW-1003">Cell membrane</keyword>
<keyword evidence="6 10" id="KW-1133">Transmembrane helix</keyword>
<sequence length="768" mass="89594">MTKSLDRYLALNHLIERLSYYSGFNPFAPTWKFDRHRTFHLFNIALGYLTTFFCMYDAESGTEIVIRSMGLGIFTQTFLKCFLVIIGADSYQQLITQIEMLYRSKDTKIQEVMTKRINLCEKIYNIISIVNSSAVLIFIAYPWVTIFFMDEPTLMFPFFFPFLDPHRYVGFTAASLFHSVLIIYTLLFHNAFDIAFINFTVHAIAMVDLIKIDYDELGKFAENCNADCEQDMKVIRQKLKGIVEAQKEFDSYIDKLNSMYEWPCFVTSSTSIYSICIALILIMIVKLPVAYGLCWALLGQLFCSYMNGEVINHQYARLGRYLYELPWHKFRVAEQKMMVLMIQKAARPNLMNILFTGLLNLQTFSTICNAIYSYYNICETLLKEMPKPIDRYLALNHLIERLSYYSGFNPFAPTWKFDRHRTFHLFNIAMGFLTTFCCMYIADEGIEKIKISFSLGIFCQTLSKSFLLMNGADSYVQLIAKIEMMYRSKDKKTQEVMDRKISLSEKIYKIVSFINTSAVVIFILYPWIMIIFTHKLRLMFPFYISIFDPQSYIGFGSTYIFHCVLLIYTLLFHNAFDIAFINFTVHAIAMVDLIKIDYEELAEFTENCNADSEVDMKAIRQKLKGIIEAQREFDAYVDNINSHYTWACFVTSSTSIFSICIALVLILIVKWPVAYGLCWALLGQLFCAYMNGEMINHQYVRLSRYLYDLPWHKFRVAEKKMMILMIQKASRPNLMEILFAGSLNLETFATICNAIYSYYNICESLLKT</sequence>
<evidence type="ECO:0008006" key="13">
    <source>
        <dbReference type="Google" id="ProtNLM"/>
    </source>
</evidence>